<evidence type="ECO:0000256" key="7">
    <source>
        <dbReference type="ARBA" id="ARBA00023163"/>
    </source>
</evidence>
<evidence type="ECO:0000256" key="10">
    <source>
        <dbReference type="RuleBase" id="RU364134"/>
    </source>
</evidence>
<dbReference type="InterPro" id="IPR009401">
    <property type="entry name" value="Med13_C"/>
</dbReference>
<keyword evidence="4 10" id="KW-0678">Repressor</keyword>
<dbReference type="EMBL" id="KN831777">
    <property type="protein sequence ID" value="KIM42937.1"/>
    <property type="molecule type" value="Genomic_DNA"/>
</dbReference>
<reference evidence="14 15" key="1">
    <citation type="submission" date="2014-04" db="EMBL/GenBank/DDBJ databases">
        <authorList>
            <consortium name="DOE Joint Genome Institute"/>
            <person name="Kuo A."/>
            <person name="Gay G."/>
            <person name="Dore J."/>
            <person name="Kohler A."/>
            <person name="Nagy L.G."/>
            <person name="Floudas D."/>
            <person name="Copeland A."/>
            <person name="Barry K.W."/>
            <person name="Cichocki N."/>
            <person name="Veneault-Fourrey C."/>
            <person name="LaButti K."/>
            <person name="Lindquist E.A."/>
            <person name="Lipzen A."/>
            <person name="Lundell T."/>
            <person name="Morin E."/>
            <person name="Murat C."/>
            <person name="Sun H."/>
            <person name="Tunlid A."/>
            <person name="Henrissat B."/>
            <person name="Grigoriev I.V."/>
            <person name="Hibbett D.S."/>
            <person name="Martin F."/>
            <person name="Nordberg H.P."/>
            <person name="Cantor M.N."/>
            <person name="Hua S.X."/>
        </authorList>
    </citation>
    <scope>NUCLEOTIDE SEQUENCE [LARGE SCALE GENOMIC DNA]</scope>
    <source>
        <strain evidence="15">h7</strain>
    </source>
</reference>
<feature type="domain" description="Mediator complex subunit Med13 N-terminal" evidence="13">
    <location>
        <begin position="161"/>
        <end position="259"/>
    </location>
</feature>
<comment type="subcellular location">
    <subcellularLocation>
        <location evidence="1 10">Nucleus</location>
    </subcellularLocation>
</comment>
<evidence type="ECO:0000256" key="9">
    <source>
        <dbReference type="ARBA" id="ARBA00032008"/>
    </source>
</evidence>
<accession>A0A0C2YPG0</accession>
<feature type="region of interest" description="Disordered" evidence="11">
    <location>
        <begin position="541"/>
        <end position="589"/>
    </location>
</feature>
<keyword evidence="5 10" id="KW-0805">Transcription regulation</keyword>
<feature type="compositionally biased region" description="Low complexity" evidence="11">
    <location>
        <begin position="1426"/>
        <end position="1437"/>
    </location>
</feature>
<comment type="subunit">
    <text evidence="10">Component of the SRB8-11 complex, which itself associates with the Mediator complex.</text>
</comment>
<dbReference type="InterPro" id="IPR021643">
    <property type="entry name" value="Mediator_Med13_N"/>
</dbReference>
<evidence type="ECO:0000259" key="13">
    <source>
        <dbReference type="Pfam" id="PF11597"/>
    </source>
</evidence>
<keyword evidence="7 10" id="KW-0804">Transcription</keyword>
<organism evidence="14 15">
    <name type="scientific">Hebeloma cylindrosporum</name>
    <dbReference type="NCBI Taxonomy" id="76867"/>
    <lineage>
        <taxon>Eukaryota</taxon>
        <taxon>Fungi</taxon>
        <taxon>Dikarya</taxon>
        <taxon>Basidiomycota</taxon>
        <taxon>Agaricomycotina</taxon>
        <taxon>Agaricomycetes</taxon>
        <taxon>Agaricomycetidae</taxon>
        <taxon>Agaricales</taxon>
        <taxon>Agaricineae</taxon>
        <taxon>Hymenogastraceae</taxon>
        <taxon>Hebeloma</taxon>
    </lineage>
</organism>
<name>A0A0C2YPG0_HEBCY</name>
<dbReference type="Pfam" id="PF06333">
    <property type="entry name" value="Med13_C"/>
    <property type="match status" value="1"/>
</dbReference>
<dbReference type="InterPro" id="IPR051139">
    <property type="entry name" value="Mediator_complx_sub13"/>
</dbReference>
<dbReference type="STRING" id="686832.A0A0C2YPG0"/>
<gene>
    <name evidence="14" type="ORF">M413DRAFT_26897</name>
</gene>
<evidence type="ECO:0000256" key="5">
    <source>
        <dbReference type="ARBA" id="ARBA00023015"/>
    </source>
</evidence>
<dbReference type="HOGENOM" id="CLU_243920_0_0_1"/>
<dbReference type="GO" id="GO:0003713">
    <property type="term" value="F:transcription coactivator activity"/>
    <property type="evidence" value="ECO:0007669"/>
    <property type="project" value="TreeGrafter"/>
</dbReference>
<evidence type="ECO:0000313" key="14">
    <source>
        <dbReference type="EMBL" id="KIM42937.1"/>
    </source>
</evidence>
<feature type="compositionally biased region" description="Low complexity" evidence="11">
    <location>
        <begin position="372"/>
        <end position="397"/>
    </location>
</feature>
<dbReference type="GO" id="GO:0045944">
    <property type="term" value="P:positive regulation of transcription by RNA polymerase II"/>
    <property type="evidence" value="ECO:0007669"/>
    <property type="project" value="TreeGrafter"/>
</dbReference>
<feature type="region of interest" description="Disordered" evidence="11">
    <location>
        <begin position="347"/>
        <end position="413"/>
    </location>
</feature>
<sequence>MAHHGHTLLVSRLKLPPLCTISYVLFKGPLDAIELARRSIPSRNTSGSLLESLFESVQLSPEPLLYIFRLHSAPAPVDLFATLHFPGLTRVEFSSFTPPTVSSLLPNSHDRTPLSHFYQAALQEWLPNLPRIYFLRLGIQVHHKVFFSYSSDGSPSHLVLHPTLLPTPFLDIASSLPLPPGTPITLLPYATPAYFLATYNGPTAGLITRFHSSLQGIGPGLWDSISPTFIIAWIKVENKQGEDKGITIIYPTALCLSYIPLSTSRSPLDYIPELPAPLQPSPQVAPAVLSISQNLDSPRSYPPRPSLFSSPTSDSLQLFRGLTLSKANDLRQVATEVGSYVDAVARERERERERLKRERETGASTAASPKLTRTSATTPASVPTPISTDSSVIIPQSYIPPPPPPPPSQLQPAISIQSFYPSPPHTVPNTVPALEGKTSPVDESSHAQPMAIPLSTVPEPASQEPSTTNGAYDLFNMDSYNMGMDLDLDDIGIDFDMNMGSMLTTGSSAGATYAPAQGGSMGMEYEDAFTDEDFSFFDAPTRSAPTSASGPHFPPSNRIPSGGTPAHAHTRSTSSGGNISHLLDTLSGPSQQPMMWTPGIEGFTPRSVDHHDSSAADHLLSPGQTPFANATRHDEEDAMHAPASSTSFTPTPLPNVHLERIANRSSSSSSHPTTAAATNHFEPIPFSKYHRDADGKYAVGKFAFSLPSPPPEEDDEHDNEKEKETLLTKGDVTPTTGQPASWMSRSRPKRWRWRPPILRMRSTPVLDATTTAPWSPTGSGGGAAAGVVDVDGGGGGGWRFRYNAATDPRIGVVRKLIGVKRKAPHALAERNLKRTKSMSWPDDDDWGAASTRRLREGADVQSTVAESEEEEEEDEDEEEEEEDIESPMLSRPTTPPPAYLPLGPTLLHTQFQHAHLLPLSTPLRPPGAAVAPINLSHPTAHPPPSVPTPVSPAATMGAANEKSKSLETAAFAIATEVVENPIWGETWRASAVGAKPTPELWSADYRAVASLLEGVPGLESRVSMEDFFELGTPDVSKPLQPLEAPMLSIGKGEAIIQVQPPALRFWEKLGLNPKSGKKDVSAIAIFEDDGEQGQSHVESWLSNVCSAYQGKHYGTMSLGKSGFCAKDGLFPLRFDSTFRKNLASFLTNLVPPQPTLVIFLILPLTVMSLSSPVLRQILSVSKKVLATYRTNNQFCLQFVPQQHLFFGHDRLSAYDSALDLLCSSVYNRILIPVDRIISRRQRLHRGDEKDNIRRYFMGPSFTLARPLYNKVSYVRAAHTSLDVMDRHTLLHVGYHLTACGRWILACCVDQRGEAHDLGVWLTQSPAAAADHEGDGGGGEVLSDEEYAVKRVWDFAVQFAKRTDVEWRVVFTRLGVMTEPELNAWTAHFAARVVPSREQPPLHHTLACVVPDAPWSVLSMVAPPPSRTTSSGRSPSSSKQQTFFTDITSSTYAVFPKNYIPISVPPSHHDLGLSQSMIPEPSTPAISSPSSPAPQLVPHATPFNPPSTAHSSTTCPELSASLNALPHPITILPPHTSILIRVPHASSTSAITMTQIHLLHTSHSASYTQSLQATSSARVPDNAQLLVDVTRNFHELAVLSRVRFKLDGMGGGNRGLPFHLAAVDAMRVALDRDWERLEGGADL</sequence>
<evidence type="ECO:0000256" key="11">
    <source>
        <dbReference type="SAM" id="MobiDB-lite"/>
    </source>
</evidence>
<evidence type="ECO:0000313" key="15">
    <source>
        <dbReference type="Proteomes" id="UP000053424"/>
    </source>
</evidence>
<dbReference type="PANTHER" id="PTHR48249">
    <property type="entry name" value="MEDIATOR OF RNA POLYMERASE II TRANSCRIPTION SUBUNIT 13"/>
    <property type="match status" value="1"/>
</dbReference>
<feature type="region of interest" description="Disordered" evidence="11">
    <location>
        <begin position="1476"/>
        <end position="1498"/>
    </location>
</feature>
<evidence type="ECO:0000256" key="2">
    <source>
        <dbReference type="ARBA" id="ARBA00009354"/>
    </source>
</evidence>
<feature type="region of interest" description="Disordered" evidence="11">
    <location>
        <begin position="618"/>
        <end position="652"/>
    </location>
</feature>
<keyword evidence="8 10" id="KW-0539">Nucleus</keyword>
<comment type="similarity">
    <text evidence="2 10">Belongs to the Mediator complex subunit 13 family.</text>
</comment>
<evidence type="ECO:0000259" key="12">
    <source>
        <dbReference type="Pfam" id="PF06333"/>
    </source>
</evidence>
<dbReference type="PANTHER" id="PTHR48249:SF3">
    <property type="entry name" value="MEDIATOR OF RNA POLYMERASE II TRANSCRIPTION SUBUNIT 13"/>
    <property type="match status" value="1"/>
</dbReference>
<keyword evidence="15" id="KW-1185">Reference proteome</keyword>
<feature type="compositionally biased region" description="Pro residues" evidence="11">
    <location>
        <begin position="940"/>
        <end position="950"/>
    </location>
</feature>
<reference evidence="15" key="2">
    <citation type="submission" date="2015-01" db="EMBL/GenBank/DDBJ databases">
        <title>Evolutionary Origins and Diversification of the Mycorrhizal Mutualists.</title>
        <authorList>
            <consortium name="DOE Joint Genome Institute"/>
            <consortium name="Mycorrhizal Genomics Consortium"/>
            <person name="Kohler A."/>
            <person name="Kuo A."/>
            <person name="Nagy L.G."/>
            <person name="Floudas D."/>
            <person name="Copeland A."/>
            <person name="Barry K.W."/>
            <person name="Cichocki N."/>
            <person name="Veneault-Fourrey C."/>
            <person name="LaButti K."/>
            <person name="Lindquist E.A."/>
            <person name="Lipzen A."/>
            <person name="Lundell T."/>
            <person name="Morin E."/>
            <person name="Murat C."/>
            <person name="Riley R."/>
            <person name="Ohm R."/>
            <person name="Sun H."/>
            <person name="Tunlid A."/>
            <person name="Henrissat B."/>
            <person name="Grigoriev I.V."/>
            <person name="Hibbett D.S."/>
            <person name="Martin F."/>
        </authorList>
    </citation>
    <scope>NUCLEOTIDE SEQUENCE [LARGE SCALE GENOMIC DNA]</scope>
    <source>
        <strain evidence="15">h7</strain>
    </source>
</reference>
<proteinExistence type="inferred from homology"/>
<feature type="compositionally biased region" description="Acidic residues" evidence="11">
    <location>
        <begin position="866"/>
        <end position="885"/>
    </location>
</feature>
<dbReference type="GO" id="GO:0016592">
    <property type="term" value="C:mediator complex"/>
    <property type="evidence" value="ECO:0007669"/>
    <property type="project" value="InterPro"/>
</dbReference>
<evidence type="ECO:0000256" key="4">
    <source>
        <dbReference type="ARBA" id="ARBA00022491"/>
    </source>
</evidence>
<dbReference type="Pfam" id="PF11597">
    <property type="entry name" value="Med13_N"/>
    <property type="match status" value="1"/>
</dbReference>
<evidence type="ECO:0000256" key="1">
    <source>
        <dbReference type="ARBA" id="ARBA00004123"/>
    </source>
</evidence>
<keyword evidence="6 10" id="KW-0010">Activator</keyword>
<feature type="region of interest" description="Disordered" evidence="11">
    <location>
        <begin position="928"/>
        <end position="955"/>
    </location>
</feature>
<feature type="compositionally biased region" description="Basic and acidic residues" evidence="11">
    <location>
        <begin position="347"/>
        <end position="361"/>
    </location>
</feature>
<dbReference type="OrthoDB" id="103819at2759"/>
<protein>
    <recommendedName>
        <fullName evidence="3 10">Mediator of RNA polymerase II transcription subunit 13</fullName>
    </recommendedName>
    <alternativeName>
        <fullName evidence="9 10">Mediator complex subunit 13</fullName>
    </alternativeName>
</protein>
<feature type="compositionally biased region" description="Low complexity" evidence="11">
    <location>
        <begin position="1477"/>
        <end position="1493"/>
    </location>
</feature>
<feature type="region of interest" description="Disordered" evidence="11">
    <location>
        <begin position="854"/>
        <end position="904"/>
    </location>
</feature>
<evidence type="ECO:0000256" key="3">
    <source>
        <dbReference type="ARBA" id="ARBA00019618"/>
    </source>
</evidence>
<feature type="region of interest" description="Disordered" evidence="11">
    <location>
        <begin position="1420"/>
        <end position="1440"/>
    </location>
</feature>
<evidence type="ECO:0000256" key="6">
    <source>
        <dbReference type="ARBA" id="ARBA00023159"/>
    </source>
</evidence>
<feature type="domain" description="Mediator complex subunit Med13 C-terminal" evidence="12">
    <location>
        <begin position="1259"/>
        <end position="1622"/>
    </location>
</feature>
<feature type="compositionally biased region" description="Pro residues" evidence="11">
    <location>
        <begin position="398"/>
        <end position="409"/>
    </location>
</feature>
<dbReference type="Proteomes" id="UP000053424">
    <property type="component" value="Unassembled WGS sequence"/>
</dbReference>
<evidence type="ECO:0000256" key="8">
    <source>
        <dbReference type="ARBA" id="ARBA00023242"/>
    </source>
</evidence>
<comment type="function">
    <text evidence="10">Component of the SRB8-11 complex. The SRB8-11 complex is a regulatory module of the Mediator complex which is itself involved in regulation of basal and activated RNA polymerase II-dependent transcription. The SRB8-11 complex may be involved in the transcriptional repression of a subset of genes regulated by Mediator. It may inhibit the association of the Mediator complex with RNA polymerase II to form the holoenzyme complex.</text>
</comment>
<feature type="region of interest" description="Disordered" evidence="11">
    <location>
        <begin position="701"/>
        <end position="748"/>
    </location>
</feature>